<keyword evidence="4 13" id="KW-0378">Hydrolase</keyword>
<dbReference type="SUPFAM" id="SSF52540">
    <property type="entry name" value="P-loop containing nucleoside triphosphate hydrolases"/>
    <property type="match status" value="1"/>
</dbReference>
<evidence type="ECO:0000256" key="6">
    <source>
        <dbReference type="ARBA" id="ARBA00022840"/>
    </source>
</evidence>
<dbReference type="Gene3D" id="1.10.486.10">
    <property type="entry name" value="PCRA, domain 4"/>
    <property type="match status" value="1"/>
</dbReference>
<comment type="similarity">
    <text evidence="1">Belongs to the helicase family. UvrD subfamily.</text>
</comment>
<evidence type="ECO:0000256" key="5">
    <source>
        <dbReference type="ARBA" id="ARBA00022806"/>
    </source>
</evidence>
<evidence type="ECO:0000259" key="14">
    <source>
        <dbReference type="PROSITE" id="PS51198"/>
    </source>
</evidence>
<dbReference type="GO" id="GO:0000725">
    <property type="term" value="P:recombinational repair"/>
    <property type="evidence" value="ECO:0007669"/>
    <property type="project" value="TreeGrafter"/>
</dbReference>
<dbReference type="FunFam" id="3.40.50.300:FF:001201">
    <property type="entry name" value="ATP-dependent DNA helicase UvrD2"/>
    <property type="match status" value="1"/>
</dbReference>
<keyword evidence="17" id="KW-1185">Reference proteome</keyword>
<evidence type="ECO:0000313" key="16">
    <source>
        <dbReference type="EMBL" id="EMD33499.1"/>
    </source>
</evidence>
<dbReference type="GO" id="GO:0003677">
    <property type="term" value="F:DNA binding"/>
    <property type="evidence" value="ECO:0007669"/>
    <property type="project" value="UniProtKB-KW"/>
</dbReference>
<dbReference type="GO" id="GO:0043138">
    <property type="term" value="F:3'-5' DNA helicase activity"/>
    <property type="evidence" value="ECO:0007669"/>
    <property type="project" value="UniProtKB-EC"/>
</dbReference>
<dbReference type="PANTHER" id="PTHR11070:SF2">
    <property type="entry name" value="ATP-DEPENDENT DNA HELICASE SRS2"/>
    <property type="match status" value="1"/>
</dbReference>
<name>M2PCR5_CERS8</name>
<keyword evidence="3" id="KW-0227">DNA damage</keyword>
<dbReference type="Proteomes" id="UP000016930">
    <property type="component" value="Unassembled WGS sequence"/>
</dbReference>
<comment type="catalytic activity">
    <reaction evidence="10">
        <text>Couples ATP hydrolysis with the unwinding of duplex DNA by translocating in the 3'-5' direction.</text>
        <dbReference type="EC" id="5.6.2.4"/>
    </reaction>
</comment>
<evidence type="ECO:0000256" key="4">
    <source>
        <dbReference type="ARBA" id="ARBA00022801"/>
    </source>
</evidence>
<organism evidence="16 17">
    <name type="scientific">Ceriporiopsis subvermispora (strain B)</name>
    <name type="common">White-rot fungus</name>
    <name type="synonym">Gelatoporia subvermispora</name>
    <dbReference type="NCBI Taxonomy" id="914234"/>
    <lineage>
        <taxon>Eukaryota</taxon>
        <taxon>Fungi</taxon>
        <taxon>Dikarya</taxon>
        <taxon>Basidiomycota</taxon>
        <taxon>Agaricomycotina</taxon>
        <taxon>Agaricomycetes</taxon>
        <taxon>Polyporales</taxon>
        <taxon>Gelatoporiaceae</taxon>
        <taxon>Gelatoporia</taxon>
    </lineage>
</organism>
<dbReference type="Pfam" id="PF00580">
    <property type="entry name" value="UvrD-helicase"/>
    <property type="match status" value="1"/>
</dbReference>
<dbReference type="Gene3D" id="3.40.50.300">
    <property type="entry name" value="P-loop containing nucleotide triphosphate hydrolases"/>
    <property type="match status" value="2"/>
</dbReference>
<dbReference type="PANTHER" id="PTHR11070">
    <property type="entry name" value="UVRD / RECB / PCRA DNA HELICASE FAMILY MEMBER"/>
    <property type="match status" value="1"/>
</dbReference>
<dbReference type="EMBL" id="KB445806">
    <property type="protein sequence ID" value="EMD33499.1"/>
    <property type="molecule type" value="Genomic_DNA"/>
</dbReference>
<comment type="catalytic activity">
    <reaction evidence="12">
        <text>ATP + H2O = ADP + phosphate + H(+)</text>
        <dbReference type="Rhea" id="RHEA:13065"/>
        <dbReference type="ChEBI" id="CHEBI:15377"/>
        <dbReference type="ChEBI" id="CHEBI:15378"/>
        <dbReference type="ChEBI" id="CHEBI:30616"/>
        <dbReference type="ChEBI" id="CHEBI:43474"/>
        <dbReference type="ChEBI" id="CHEBI:456216"/>
        <dbReference type="EC" id="5.6.2.4"/>
    </reaction>
</comment>
<evidence type="ECO:0000256" key="1">
    <source>
        <dbReference type="ARBA" id="ARBA00009922"/>
    </source>
</evidence>
<evidence type="ECO:0000256" key="3">
    <source>
        <dbReference type="ARBA" id="ARBA00022763"/>
    </source>
</evidence>
<feature type="domain" description="UvrD-like helicase ATP-binding" evidence="14">
    <location>
        <begin position="9"/>
        <end position="285"/>
    </location>
</feature>
<evidence type="ECO:0000256" key="13">
    <source>
        <dbReference type="PROSITE-ProRule" id="PRU00560"/>
    </source>
</evidence>
<dbReference type="PROSITE" id="PS51198">
    <property type="entry name" value="UVRD_HELICASE_ATP_BIND"/>
    <property type="match status" value="1"/>
</dbReference>
<dbReference type="Pfam" id="PF13361">
    <property type="entry name" value="UvrD_C"/>
    <property type="match status" value="1"/>
</dbReference>
<keyword evidence="5 13" id="KW-0347">Helicase</keyword>
<dbReference type="EC" id="5.6.2.4" evidence="11"/>
<evidence type="ECO:0000259" key="15">
    <source>
        <dbReference type="PROSITE" id="PS51217"/>
    </source>
</evidence>
<keyword evidence="2 13" id="KW-0547">Nucleotide-binding</keyword>
<dbReference type="InterPro" id="IPR014017">
    <property type="entry name" value="DNA_helicase_UvrD-like_C"/>
</dbReference>
<dbReference type="InterPro" id="IPR027417">
    <property type="entry name" value="P-loop_NTPase"/>
</dbReference>
<proteinExistence type="inferred from homology"/>
<dbReference type="AlphaFoldDB" id="M2PCR5"/>
<dbReference type="Gene3D" id="1.10.10.160">
    <property type="match status" value="1"/>
</dbReference>
<dbReference type="InterPro" id="IPR013986">
    <property type="entry name" value="DExx_box_DNA_helicase_dom_sf"/>
</dbReference>
<feature type="non-terminal residue" evidence="16">
    <location>
        <position position="593"/>
    </location>
</feature>
<keyword evidence="8" id="KW-0234">DNA repair</keyword>
<keyword evidence="9" id="KW-0413">Isomerase</keyword>
<protein>
    <recommendedName>
        <fullName evidence="11">DNA 3'-5' helicase</fullName>
        <ecNumber evidence="11">5.6.2.4</ecNumber>
    </recommendedName>
</protein>
<evidence type="ECO:0000256" key="2">
    <source>
        <dbReference type="ARBA" id="ARBA00022741"/>
    </source>
</evidence>
<evidence type="ECO:0000313" key="17">
    <source>
        <dbReference type="Proteomes" id="UP000016930"/>
    </source>
</evidence>
<evidence type="ECO:0000256" key="7">
    <source>
        <dbReference type="ARBA" id="ARBA00023125"/>
    </source>
</evidence>
<evidence type="ECO:0000256" key="10">
    <source>
        <dbReference type="ARBA" id="ARBA00034617"/>
    </source>
</evidence>
<gene>
    <name evidence="16" type="ORF">CERSUDRAFT_57154</name>
</gene>
<dbReference type="GO" id="GO:0016787">
    <property type="term" value="F:hydrolase activity"/>
    <property type="evidence" value="ECO:0007669"/>
    <property type="project" value="UniProtKB-UniRule"/>
</dbReference>
<evidence type="ECO:0000256" key="12">
    <source>
        <dbReference type="ARBA" id="ARBA00048988"/>
    </source>
</evidence>
<dbReference type="GO" id="GO:0005524">
    <property type="term" value="F:ATP binding"/>
    <property type="evidence" value="ECO:0007669"/>
    <property type="project" value="UniProtKB-UniRule"/>
</dbReference>
<accession>M2PCR5</accession>
<dbReference type="PROSITE" id="PS51217">
    <property type="entry name" value="UVRD_HELICASE_CTER"/>
    <property type="match status" value="1"/>
</dbReference>
<keyword evidence="7" id="KW-0238">DNA-binding</keyword>
<dbReference type="InterPro" id="IPR014016">
    <property type="entry name" value="UvrD-like_ATP-bd"/>
</dbReference>
<dbReference type="HOGENOM" id="CLU_004585_5_4_1"/>
<dbReference type="GO" id="GO:0005634">
    <property type="term" value="C:nucleus"/>
    <property type="evidence" value="ECO:0007669"/>
    <property type="project" value="TreeGrafter"/>
</dbReference>
<keyword evidence="6 13" id="KW-0067">ATP-binding</keyword>
<feature type="domain" description="UvrD-like helicase C-terminal" evidence="15">
    <location>
        <begin position="286"/>
        <end position="565"/>
    </location>
</feature>
<reference evidence="16 17" key="1">
    <citation type="journal article" date="2012" name="Proc. Natl. Acad. Sci. U.S.A.">
        <title>Comparative genomics of Ceriporiopsis subvermispora and Phanerochaete chrysosporium provide insight into selective ligninolysis.</title>
        <authorList>
            <person name="Fernandez-Fueyo E."/>
            <person name="Ruiz-Duenas F.J."/>
            <person name="Ferreira P."/>
            <person name="Floudas D."/>
            <person name="Hibbett D.S."/>
            <person name="Canessa P."/>
            <person name="Larrondo L.F."/>
            <person name="James T.Y."/>
            <person name="Seelenfreund D."/>
            <person name="Lobos S."/>
            <person name="Polanco R."/>
            <person name="Tello M."/>
            <person name="Honda Y."/>
            <person name="Watanabe T."/>
            <person name="Watanabe T."/>
            <person name="Ryu J.S."/>
            <person name="Kubicek C.P."/>
            <person name="Schmoll M."/>
            <person name="Gaskell J."/>
            <person name="Hammel K.E."/>
            <person name="St John F.J."/>
            <person name="Vanden Wymelenberg A."/>
            <person name="Sabat G."/>
            <person name="Splinter BonDurant S."/>
            <person name="Syed K."/>
            <person name="Yadav J.S."/>
            <person name="Doddapaneni H."/>
            <person name="Subramanian V."/>
            <person name="Lavin J.L."/>
            <person name="Oguiza J.A."/>
            <person name="Perez G."/>
            <person name="Pisabarro A.G."/>
            <person name="Ramirez L."/>
            <person name="Santoyo F."/>
            <person name="Master E."/>
            <person name="Coutinho P.M."/>
            <person name="Henrissat B."/>
            <person name="Lombard V."/>
            <person name="Magnuson J.K."/>
            <person name="Kuees U."/>
            <person name="Hori C."/>
            <person name="Igarashi K."/>
            <person name="Samejima M."/>
            <person name="Held B.W."/>
            <person name="Barry K.W."/>
            <person name="LaButti K.M."/>
            <person name="Lapidus A."/>
            <person name="Lindquist E.A."/>
            <person name="Lucas S.M."/>
            <person name="Riley R."/>
            <person name="Salamov A.A."/>
            <person name="Hoffmeister D."/>
            <person name="Schwenk D."/>
            <person name="Hadar Y."/>
            <person name="Yarden O."/>
            <person name="de Vries R.P."/>
            <person name="Wiebenga A."/>
            <person name="Stenlid J."/>
            <person name="Eastwood D."/>
            <person name="Grigoriev I.V."/>
            <person name="Berka R.M."/>
            <person name="Blanchette R.A."/>
            <person name="Kersten P."/>
            <person name="Martinez A.T."/>
            <person name="Vicuna R."/>
            <person name="Cullen D."/>
        </authorList>
    </citation>
    <scope>NUCLEOTIDE SEQUENCE [LARGE SCALE GENOMIC DNA]</scope>
    <source>
        <strain evidence="16 17">B</strain>
    </source>
</reference>
<evidence type="ECO:0000256" key="8">
    <source>
        <dbReference type="ARBA" id="ARBA00023204"/>
    </source>
</evidence>
<sequence length="593" mass="66905">IMSASHLARLNEAQLKAVLHPPNLPLQILAGPGSGKTRVLTSRIAHLIEQHKLQASSICAVTFTNKAANEMRERLTKLIGQDQTGQIKLGTFHALCATFLRRHAKLIEIDANFTICDADESKKLIAKLLKTYKSQSFALSDSQVAAIISKAKAKGYSPQQLTLLGSQTSDYATVAEIYEEYESALRQSNSLDFDDLLVFGARLFAHRRVVEWCKHVLVDEFQDTNTMQYELMRYIATSSRCVTVVGDPDQSIYGWRSAEVENLEKMQRDFPSTVQIMLEQNYRSTQNILSTSMAIIAQDKGRIEKTLQTSNPSGLMPVLRNFGTEHEEASFIAREIKRLVAYTGGMLDWDDFVILLRMNSLSRALESALQREGIPSKMLAGHKFFDRIEVKDLLAYLQLVDNPFFAPAFSRIINVPSRTIGEKTISEILKQAERRRISPVALVEGIYDGRIPDIKPAVKGKLGSFVLAIRTLRSQAQEAGGEFASELIRHLLELIEYEAWLQKTQPDWESRWENVQELINFASEVERTTPAIPSRPDDHSRTDAYEWVDSSEDFDQDVLALDEETPLRLFLQASMLSTDVETQEENEKTPVST</sequence>
<dbReference type="STRING" id="914234.M2PCR5"/>
<evidence type="ECO:0000256" key="9">
    <source>
        <dbReference type="ARBA" id="ARBA00023235"/>
    </source>
</evidence>
<dbReference type="CDD" id="cd17932">
    <property type="entry name" value="DEXQc_UvrD"/>
    <property type="match status" value="1"/>
</dbReference>
<dbReference type="InterPro" id="IPR000212">
    <property type="entry name" value="DNA_helicase_UvrD/REP"/>
</dbReference>
<evidence type="ECO:0000256" key="11">
    <source>
        <dbReference type="ARBA" id="ARBA00034808"/>
    </source>
</evidence>
<feature type="binding site" evidence="13">
    <location>
        <begin position="30"/>
        <end position="37"/>
    </location>
    <ligand>
        <name>ATP</name>
        <dbReference type="ChEBI" id="CHEBI:30616"/>
    </ligand>
</feature>
<dbReference type="OrthoDB" id="1470711at2759"/>